<dbReference type="OrthoDB" id="6380591at2759"/>
<sequence length="236" mass="25571">MNPVPIHPSIGTQRILVDTPAVAVCAVTNTRLPRTDRTSFRVPPAEPERGADQGVGPSFTALPARDAGVFDRQTGVALECRADGSPTPALSWVTADGRPVTSVPGIRLVDRGQIRYFSFTSDMYNPDYHRTELRCMASNSAGAIISLPVRVWAVLSRPYELLVRDSFASAGGPALLTCDLPSYVTSHVTVASWVRDDEFNIYPSDDTGQSNWFACRMCESVRGGLGIFSGLPSYTM</sequence>
<name>A0A6A4VZ42_AMPAM</name>
<evidence type="ECO:0000313" key="4">
    <source>
        <dbReference type="Proteomes" id="UP000440578"/>
    </source>
</evidence>
<dbReference type="AlphaFoldDB" id="A0A6A4VZ42"/>
<proteinExistence type="predicted"/>
<organism evidence="3 4">
    <name type="scientific">Amphibalanus amphitrite</name>
    <name type="common">Striped barnacle</name>
    <name type="synonym">Balanus amphitrite</name>
    <dbReference type="NCBI Taxonomy" id="1232801"/>
    <lineage>
        <taxon>Eukaryota</taxon>
        <taxon>Metazoa</taxon>
        <taxon>Ecdysozoa</taxon>
        <taxon>Arthropoda</taxon>
        <taxon>Crustacea</taxon>
        <taxon>Multicrustacea</taxon>
        <taxon>Cirripedia</taxon>
        <taxon>Thoracica</taxon>
        <taxon>Thoracicalcarea</taxon>
        <taxon>Balanomorpha</taxon>
        <taxon>Balanoidea</taxon>
        <taxon>Balanidae</taxon>
        <taxon>Amphibalaninae</taxon>
        <taxon>Amphibalanus</taxon>
    </lineage>
</organism>
<dbReference type="PROSITE" id="PS50835">
    <property type="entry name" value="IG_LIKE"/>
    <property type="match status" value="1"/>
</dbReference>
<comment type="caution">
    <text evidence="3">The sequence shown here is derived from an EMBL/GenBank/DDBJ whole genome shotgun (WGS) entry which is preliminary data.</text>
</comment>
<feature type="domain" description="Ig-like" evidence="2">
    <location>
        <begin position="57"/>
        <end position="146"/>
    </location>
</feature>
<gene>
    <name evidence="3" type="primary">Dscam2_23</name>
    <name evidence="3" type="ORF">FJT64_027809</name>
</gene>
<protein>
    <submittedName>
        <fullName evidence="3">Down syndrome cell adhesion molecule-like protein Dscam2</fullName>
    </submittedName>
</protein>
<dbReference type="Gene3D" id="2.60.40.10">
    <property type="entry name" value="Immunoglobulins"/>
    <property type="match status" value="2"/>
</dbReference>
<accession>A0A6A4VZ42</accession>
<evidence type="ECO:0000256" key="1">
    <source>
        <dbReference type="SAM" id="MobiDB-lite"/>
    </source>
</evidence>
<dbReference type="InterPro" id="IPR007110">
    <property type="entry name" value="Ig-like_dom"/>
</dbReference>
<feature type="region of interest" description="Disordered" evidence="1">
    <location>
        <begin position="36"/>
        <end position="58"/>
    </location>
</feature>
<reference evidence="3 4" key="1">
    <citation type="submission" date="2019-07" db="EMBL/GenBank/DDBJ databases">
        <title>Draft genome assembly of a fouling barnacle, Amphibalanus amphitrite (Darwin, 1854): The first reference genome for Thecostraca.</title>
        <authorList>
            <person name="Kim W."/>
        </authorList>
    </citation>
    <scope>NUCLEOTIDE SEQUENCE [LARGE SCALE GENOMIC DNA]</scope>
    <source>
        <strain evidence="3">SNU_AA5</strain>
        <tissue evidence="3">Soma without cirri and trophi</tissue>
    </source>
</reference>
<dbReference type="Proteomes" id="UP000440578">
    <property type="component" value="Unassembled WGS sequence"/>
</dbReference>
<keyword evidence="4" id="KW-1185">Reference proteome</keyword>
<dbReference type="InterPro" id="IPR036179">
    <property type="entry name" value="Ig-like_dom_sf"/>
</dbReference>
<dbReference type="InterPro" id="IPR013783">
    <property type="entry name" value="Ig-like_fold"/>
</dbReference>
<dbReference type="SUPFAM" id="SSF48726">
    <property type="entry name" value="Immunoglobulin"/>
    <property type="match status" value="1"/>
</dbReference>
<evidence type="ECO:0000313" key="3">
    <source>
        <dbReference type="EMBL" id="KAF0299435.1"/>
    </source>
</evidence>
<dbReference type="EMBL" id="VIIS01001366">
    <property type="protein sequence ID" value="KAF0299435.1"/>
    <property type="molecule type" value="Genomic_DNA"/>
</dbReference>
<evidence type="ECO:0000259" key="2">
    <source>
        <dbReference type="PROSITE" id="PS50835"/>
    </source>
</evidence>